<feature type="non-terminal residue" evidence="2">
    <location>
        <position position="62"/>
    </location>
</feature>
<keyword evidence="1" id="KW-1133">Transmembrane helix</keyword>
<organism evidence="2 3">
    <name type="scientific">Caligus rogercresseyi</name>
    <name type="common">Sea louse</name>
    <dbReference type="NCBI Taxonomy" id="217165"/>
    <lineage>
        <taxon>Eukaryota</taxon>
        <taxon>Metazoa</taxon>
        <taxon>Ecdysozoa</taxon>
        <taxon>Arthropoda</taxon>
        <taxon>Crustacea</taxon>
        <taxon>Multicrustacea</taxon>
        <taxon>Hexanauplia</taxon>
        <taxon>Copepoda</taxon>
        <taxon>Siphonostomatoida</taxon>
        <taxon>Caligidae</taxon>
        <taxon>Caligus</taxon>
    </lineage>
</organism>
<protein>
    <submittedName>
        <fullName evidence="2">Uncharacterized protein</fullName>
    </submittedName>
</protein>
<name>A0A7T8HI92_CALRO</name>
<feature type="transmembrane region" description="Helical" evidence="1">
    <location>
        <begin position="19"/>
        <end position="34"/>
    </location>
</feature>
<gene>
    <name evidence="2" type="ORF">FKW44_011586</name>
</gene>
<accession>A0A7T8HI92</accession>
<keyword evidence="3" id="KW-1185">Reference proteome</keyword>
<sequence length="62" mass="7433">MGFAILTCLLHFRKKESPWFLYVSLTFFIVSSLVNFSGDLIYPTFVDILFVYIFFLIIWRRS</sequence>
<reference evidence="3" key="1">
    <citation type="submission" date="2021-01" db="EMBL/GenBank/DDBJ databases">
        <title>Caligus Genome Assembly.</title>
        <authorList>
            <person name="Gallardo-Escarate C."/>
        </authorList>
    </citation>
    <scope>NUCLEOTIDE SEQUENCE [LARGE SCALE GENOMIC DNA]</scope>
</reference>
<feature type="transmembrane region" description="Helical" evidence="1">
    <location>
        <begin position="40"/>
        <end position="59"/>
    </location>
</feature>
<dbReference type="EMBL" id="CP045896">
    <property type="protein sequence ID" value="QQP50553.1"/>
    <property type="molecule type" value="Genomic_DNA"/>
</dbReference>
<keyword evidence="1" id="KW-0812">Transmembrane</keyword>
<evidence type="ECO:0000313" key="3">
    <source>
        <dbReference type="Proteomes" id="UP000595437"/>
    </source>
</evidence>
<dbReference type="AlphaFoldDB" id="A0A7T8HI92"/>
<evidence type="ECO:0000256" key="1">
    <source>
        <dbReference type="SAM" id="Phobius"/>
    </source>
</evidence>
<keyword evidence="1" id="KW-0472">Membrane</keyword>
<dbReference type="OrthoDB" id="10495033at2759"/>
<proteinExistence type="predicted"/>
<dbReference type="Proteomes" id="UP000595437">
    <property type="component" value="Chromosome 7"/>
</dbReference>
<evidence type="ECO:0000313" key="2">
    <source>
        <dbReference type="EMBL" id="QQP50553.1"/>
    </source>
</evidence>